<dbReference type="OrthoDB" id="285308at2759"/>
<organism evidence="9 10">
    <name type="scientific">Mortierella isabellina</name>
    <name type="common">Filamentous fungus</name>
    <name type="synonym">Umbelopsis isabellina</name>
    <dbReference type="NCBI Taxonomy" id="91625"/>
    <lineage>
        <taxon>Eukaryota</taxon>
        <taxon>Fungi</taxon>
        <taxon>Fungi incertae sedis</taxon>
        <taxon>Mucoromycota</taxon>
        <taxon>Mucoromycotina</taxon>
        <taxon>Umbelopsidomycetes</taxon>
        <taxon>Umbelopsidales</taxon>
        <taxon>Umbelopsidaceae</taxon>
        <taxon>Umbelopsis</taxon>
    </lineage>
</organism>
<comment type="similarity">
    <text evidence="2 8">Belongs to the peptidase M76 family.</text>
</comment>
<keyword evidence="5 8" id="KW-0479">Metal-binding</keyword>
<dbReference type="PANTHER" id="PTHR21711:SF0">
    <property type="entry name" value="MITOCHONDRIAL INNER MEMBRANE PROTEASE ATP23 HOMOLOG"/>
    <property type="match status" value="1"/>
</dbReference>
<evidence type="ECO:0000256" key="8">
    <source>
        <dbReference type="RuleBase" id="RU364057"/>
    </source>
</evidence>
<comment type="function">
    <text evidence="8">Has a dual role in the assembly of mitochondrial ATPase.</text>
</comment>
<reference evidence="9" key="1">
    <citation type="submission" date="2020-12" db="EMBL/GenBank/DDBJ databases">
        <title>Metabolic potential, ecology and presence of endohyphal bacteria is reflected in genomic diversity of Mucoromycotina.</title>
        <authorList>
            <person name="Muszewska A."/>
            <person name="Okrasinska A."/>
            <person name="Steczkiewicz K."/>
            <person name="Drgas O."/>
            <person name="Orlowska M."/>
            <person name="Perlinska-Lenart U."/>
            <person name="Aleksandrzak-Piekarczyk T."/>
            <person name="Szatraj K."/>
            <person name="Zielenkiewicz U."/>
            <person name="Pilsyk S."/>
            <person name="Malc E."/>
            <person name="Mieczkowski P."/>
            <person name="Kruszewska J.S."/>
            <person name="Biernat P."/>
            <person name="Pawlowska J."/>
        </authorList>
    </citation>
    <scope>NUCLEOTIDE SEQUENCE</scope>
    <source>
        <strain evidence="9">WA0000067209</strain>
    </source>
</reference>
<evidence type="ECO:0000256" key="7">
    <source>
        <dbReference type="ARBA" id="ARBA00023049"/>
    </source>
</evidence>
<evidence type="ECO:0000256" key="5">
    <source>
        <dbReference type="ARBA" id="ARBA00022723"/>
    </source>
</evidence>
<keyword evidence="8" id="KW-0999">Mitochondrion inner membrane</keyword>
<keyword evidence="7 8" id="KW-0482">Metalloprotease</keyword>
<dbReference type="Proteomes" id="UP000654370">
    <property type="component" value="Unassembled WGS sequence"/>
</dbReference>
<keyword evidence="4 8" id="KW-0645">Protease</keyword>
<sequence length="176" mass="19643">MPILSTPHASSLSEQQCTEELEHVLNHSAKAQLLLQSIFKLNRRSLIKGVTCRSCAGTDQQDKCGYYDGQYKRIVLCCENIRSRQDVEQTVIHELVHAFDASRKGAFDSICHLVACGEVRASAIGQCSKVQPEAKKKECIFRDAINSTREHCGIQASKIVKQVYENCVRDEAPFAS</sequence>
<evidence type="ECO:0000256" key="3">
    <source>
        <dbReference type="ARBA" id="ARBA00014615"/>
    </source>
</evidence>
<keyword evidence="8" id="KW-0472">Membrane</keyword>
<evidence type="ECO:0000313" key="10">
    <source>
        <dbReference type="Proteomes" id="UP000654370"/>
    </source>
</evidence>
<dbReference type="GO" id="GO:0005743">
    <property type="term" value="C:mitochondrial inner membrane"/>
    <property type="evidence" value="ECO:0007669"/>
    <property type="project" value="UniProtKB-SubCell"/>
</dbReference>
<comment type="caution">
    <text evidence="9">The sequence shown here is derived from an EMBL/GenBank/DDBJ whole genome shotgun (WGS) entry which is preliminary data.</text>
</comment>
<dbReference type="Pfam" id="PF09768">
    <property type="entry name" value="Peptidase_M76"/>
    <property type="match status" value="1"/>
</dbReference>
<dbReference type="AlphaFoldDB" id="A0A8H7PKZ5"/>
<dbReference type="GO" id="GO:0034982">
    <property type="term" value="P:mitochondrial protein processing"/>
    <property type="evidence" value="ECO:0007669"/>
    <property type="project" value="TreeGrafter"/>
</dbReference>
<evidence type="ECO:0000256" key="6">
    <source>
        <dbReference type="ARBA" id="ARBA00022801"/>
    </source>
</evidence>
<name>A0A8H7PKZ5_MORIS</name>
<proteinExistence type="inferred from homology"/>
<evidence type="ECO:0000256" key="1">
    <source>
        <dbReference type="ARBA" id="ARBA00004137"/>
    </source>
</evidence>
<gene>
    <name evidence="9" type="ORF">INT43_001031</name>
</gene>
<comment type="subcellular location">
    <subcellularLocation>
        <location evidence="1 8">Mitochondrion inner membrane</location>
        <topology evidence="1 8">Peripheral membrane protein</topology>
        <orientation evidence="1 8">Intermembrane side</orientation>
    </subcellularLocation>
</comment>
<dbReference type="EC" id="3.4.24.-" evidence="8"/>
<accession>A0A8H7PKZ5</accession>
<keyword evidence="8" id="KW-0496">Mitochondrion</keyword>
<evidence type="ECO:0000256" key="2">
    <source>
        <dbReference type="ARBA" id="ARBA00009915"/>
    </source>
</evidence>
<protein>
    <recommendedName>
        <fullName evidence="3 8">Mitochondrial inner membrane protease ATP23</fullName>
        <ecNumber evidence="8">3.4.24.-</ecNumber>
    </recommendedName>
</protein>
<evidence type="ECO:0000313" key="9">
    <source>
        <dbReference type="EMBL" id="KAG2175384.1"/>
    </source>
</evidence>
<dbReference type="GO" id="GO:0033615">
    <property type="term" value="P:mitochondrial proton-transporting ATP synthase complex assembly"/>
    <property type="evidence" value="ECO:0007669"/>
    <property type="project" value="TreeGrafter"/>
</dbReference>
<evidence type="ECO:0000256" key="4">
    <source>
        <dbReference type="ARBA" id="ARBA00022670"/>
    </source>
</evidence>
<dbReference type="InterPro" id="IPR019165">
    <property type="entry name" value="Peptidase_M76_ATP23"/>
</dbReference>
<dbReference type="EMBL" id="JAEPQZ010000011">
    <property type="protein sequence ID" value="KAG2175384.1"/>
    <property type="molecule type" value="Genomic_DNA"/>
</dbReference>
<keyword evidence="10" id="KW-1185">Reference proteome</keyword>
<dbReference type="GO" id="GO:0046872">
    <property type="term" value="F:metal ion binding"/>
    <property type="evidence" value="ECO:0007669"/>
    <property type="project" value="UniProtKB-KW"/>
</dbReference>
<dbReference type="PANTHER" id="PTHR21711">
    <property type="entry name" value="MITOCHONDRIAL INNER MEMBRANE PROTEASE"/>
    <property type="match status" value="1"/>
</dbReference>
<dbReference type="GO" id="GO:0004222">
    <property type="term" value="F:metalloendopeptidase activity"/>
    <property type="evidence" value="ECO:0007669"/>
    <property type="project" value="InterPro"/>
</dbReference>
<keyword evidence="6 8" id="KW-0378">Hydrolase</keyword>